<keyword evidence="6" id="KW-1185">Reference proteome</keyword>
<evidence type="ECO:0000313" key="6">
    <source>
        <dbReference type="Proteomes" id="UP000046393"/>
    </source>
</evidence>
<evidence type="ECO:0000256" key="1">
    <source>
        <dbReference type="ARBA" id="ARBA00004604"/>
    </source>
</evidence>
<dbReference type="InterPro" id="IPR012677">
    <property type="entry name" value="Nucleotide-bd_a/b_plait_sf"/>
</dbReference>
<accession>A0A158R4V4</accession>
<evidence type="ECO:0000256" key="5">
    <source>
        <dbReference type="ARBA" id="ARBA00023242"/>
    </source>
</evidence>
<dbReference type="STRING" id="451379.A0A158R4V4"/>
<dbReference type="SUPFAM" id="SSF54928">
    <property type="entry name" value="RNA-binding domain, RBD"/>
    <property type="match status" value="1"/>
</dbReference>
<evidence type="ECO:0000256" key="4">
    <source>
        <dbReference type="ARBA" id="ARBA00022884"/>
    </source>
</evidence>
<dbReference type="Proteomes" id="UP000046393">
    <property type="component" value="Unplaced"/>
</dbReference>
<evidence type="ECO:0000256" key="3">
    <source>
        <dbReference type="ARBA" id="ARBA00020737"/>
    </source>
</evidence>
<dbReference type="PANTHER" id="PTHR12311:SF7">
    <property type="entry name" value="ACTIVATOR OF BASAL TRANSCRIPTION 1"/>
    <property type="match status" value="1"/>
</dbReference>
<dbReference type="GO" id="GO:0003723">
    <property type="term" value="F:RNA binding"/>
    <property type="evidence" value="ECO:0007669"/>
    <property type="project" value="UniProtKB-KW"/>
</dbReference>
<dbReference type="GO" id="GO:0000472">
    <property type="term" value="P:endonucleolytic cleavage to generate mature 5'-end of SSU-rRNA from (SSU-rRNA, 5.8S rRNA, LSU-rRNA)"/>
    <property type="evidence" value="ECO:0007669"/>
    <property type="project" value="TreeGrafter"/>
</dbReference>
<sequence length="239" mass="28270">MEKSDASSFNDGDKSDDSVCYIYGFKENALKLPKKRELKPEEHPEYKEEKSGIIYFQTIPPFFTVARMRQEMSQYGEVGRIYLQAEKRRDLRGKRHKRYTEGWVEFKNKRLAKRIAASLNNTAVGGKRRSAAREFLWAMKYLSGFKWCHLMDQLTYEKKVEQQRMRAEIAQAKRQADFFAEQVEKGEKLKRLEEKVLKKGGVWEKYQRQVQQRKTVKETDKVTNSAASDDRLLQMIFTE</sequence>
<keyword evidence="4" id="KW-0694">RNA-binding</keyword>
<reference evidence="7" key="1">
    <citation type="submission" date="2016-04" db="UniProtKB">
        <authorList>
            <consortium name="WormBaseParasite"/>
        </authorList>
    </citation>
    <scope>IDENTIFICATION</scope>
</reference>
<dbReference type="Gene3D" id="3.30.70.330">
    <property type="match status" value="1"/>
</dbReference>
<dbReference type="PANTHER" id="PTHR12311">
    <property type="entry name" value="ACTIVATOR OF BASAL TRANSCRIPTION 1"/>
    <property type="match status" value="1"/>
</dbReference>
<dbReference type="GO" id="GO:0000447">
    <property type="term" value="P:endonucleolytic cleavage in ITS1 to separate SSU-rRNA from 5.8S rRNA and LSU-rRNA from tricistronic rRNA transcript (SSU-rRNA, 5.8S rRNA, LSU-rRNA)"/>
    <property type="evidence" value="ECO:0007669"/>
    <property type="project" value="TreeGrafter"/>
</dbReference>
<dbReference type="GO" id="GO:0000480">
    <property type="term" value="P:endonucleolytic cleavage in 5'-ETS of tricistronic rRNA transcript (SSU-rRNA, 5.8S rRNA, LSU-rRNA)"/>
    <property type="evidence" value="ECO:0007669"/>
    <property type="project" value="TreeGrafter"/>
</dbReference>
<evidence type="ECO:0000256" key="2">
    <source>
        <dbReference type="ARBA" id="ARBA00005819"/>
    </source>
</evidence>
<protein>
    <recommendedName>
        <fullName evidence="3">Activator of basal transcription 1</fullName>
    </recommendedName>
</protein>
<keyword evidence="5" id="KW-0539">Nucleus</keyword>
<dbReference type="InterPro" id="IPR034353">
    <property type="entry name" value="ABT1/ESF2_RRM"/>
</dbReference>
<dbReference type="AlphaFoldDB" id="A0A158R4V4"/>
<dbReference type="CDD" id="cd12263">
    <property type="entry name" value="RRM_ABT1_like"/>
    <property type="match status" value="1"/>
</dbReference>
<comment type="similarity">
    <text evidence="2">Belongs to the ESF2/ABP1 family.</text>
</comment>
<evidence type="ECO:0000313" key="7">
    <source>
        <dbReference type="WBParaSite" id="SMUV_0000453001-mRNA-1"/>
    </source>
</evidence>
<comment type="subcellular location">
    <subcellularLocation>
        <location evidence="1">Nucleus</location>
        <location evidence="1">Nucleolus</location>
    </subcellularLocation>
</comment>
<dbReference type="InterPro" id="IPR035979">
    <property type="entry name" value="RBD_domain_sf"/>
</dbReference>
<dbReference type="GO" id="GO:0005730">
    <property type="term" value="C:nucleolus"/>
    <property type="evidence" value="ECO:0007669"/>
    <property type="project" value="UniProtKB-SubCell"/>
</dbReference>
<name>A0A158R4V4_9BILA</name>
<dbReference type="GO" id="GO:0034462">
    <property type="term" value="P:small-subunit processome assembly"/>
    <property type="evidence" value="ECO:0007669"/>
    <property type="project" value="TreeGrafter"/>
</dbReference>
<proteinExistence type="inferred from homology"/>
<dbReference type="InterPro" id="IPR039119">
    <property type="entry name" value="ABT1/Esf2"/>
</dbReference>
<dbReference type="WBParaSite" id="SMUV_0000453001-mRNA-1">
    <property type="protein sequence ID" value="SMUV_0000453001-mRNA-1"/>
    <property type="gene ID" value="SMUV_0000453001"/>
</dbReference>
<organism evidence="6 7">
    <name type="scientific">Syphacia muris</name>
    <dbReference type="NCBI Taxonomy" id="451379"/>
    <lineage>
        <taxon>Eukaryota</taxon>
        <taxon>Metazoa</taxon>
        <taxon>Ecdysozoa</taxon>
        <taxon>Nematoda</taxon>
        <taxon>Chromadorea</taxon>
        <taxon>Rhabditida</taxon>
        <taxon>Spirurina</taxon>
        <taxon>Oxyuridomorpha</taxon>
        <taxon>Oxyuroidea</taxon>
        <taxon>Oxyuridae</taxon>
        <taxon>Syphacia</taxon>
    </lineage>
</organism>